<evidence type="ECO:0000256" key="2">
    <source>
        <dbReference type="ARBA" id="ARBA00004127"/>
    </source>
</evidence>
<keyword evidence="8 17" id="KW-0732">Signal</keyword>
<evidence type="ECO:0000256" key="14">
    <source>
        <dbReference type="PROSITE-ProRule" id="PRU00175"/>
    </source>
</evidence>
<protein>
    <recommendedName>
        <fullName evidence="4">RING-type E3 ubiquitin transferase</fullName>
        <ecNumber evidence="4">2.3.2.27</ecNumber>
    </recommendedName>
</protein>
<reference evidence="19 20" key="1">
    <citation type="journal article" date="2016" name="Proc. Natl. Acad. Sci. U.S.A.">
        <title>Comparative genomics of biotechnologically important yeasts.</title>
        <authorList>
            <person name="Riley R."/>
            <person name="Haridas S."/>
            <person name="Wolfe K.H."/>
            <person name="Lopes M.R."/>
            <person name="Hittinger C.T."/>
            <person name="Goeker M."/>
            <person name="Salamov A.A."/>
            <person name="Wisecaver J.H."/>
            <person name="Long T.M."/>
            <person name="Calvey C.H."/>
            <person name="Aerts A.L."/>
            <person name="Barry K.W."/>
            <person name="Choi C."/>
            <person name="Clum A."/>
            <person name="Coughlan A.Y."/>
            <person name="Deshpande S."/>
            <person name="Douglass A.P."/>
            <person name="Hanson S.J."/>
            <person name="Klenk H.-P."/>
            <person name="LaButti K.M."/>
            <person name="Lapidus A."/>
            <person name="Lindquist E.A."/>
            <person name="Lipzen A.M."/>
            <person name="Meier-Kolthoff J.P."/>
            <person name="Ohm R.A."/>
            <person name="Otillar R.P."/>
            <person name="Pangilinan J.L."/>
            <person name="Peng Y."/>
            <person name="Rokas A."/>
            <person name="Rosa C.A."/>
            <person name="Scheuner C."/>
            <person name="Sibirny A.A."/>
            <person name="Slot J.C."/>
            <person name="Stielow J.B."/>
            <person name="Sun H."/>
            <person name="Kurtzman C.P."/>
            <person name="Blackwell M."/>
            <person name="Grigoriev I.V."/>
            <person name="Jeffries T.W."/>
        </authorList>
    </citation>
    <scope>NUCLEOTIDE SEQUENCE [LARGE SCALE GENOMIC DNA]</scope>
    <source>
        <strain evidence="19 20">NRRL Y-2026</strain>
    </source>
</reference>
<keyword evidence="7" id="KW-0479">Metal-binding</keyword>
<dbReference type="InterPro" id="IPR001841">
    <property type="entry name" value="Znf_RING"/>
</dbReference>
<evidence type="ECO:0000256" key="6">
    <source>
        <dbReference type="ARBA" id="ARBA00022692"/>
    </source>
</evidence>
<dbReference type="PROSITE" id="PS50089">
    <property type="entry name" value="ZF_RING_2"/>
    <property type="match status" value="1"/>
</dbReference>
<keyword evidence="11" id="KW-0862">Zinc</keyword>
<evidence type="ECO:0000256" key="10">
    <source>
        <dbReference type="ARBA" id="ARBA00022786"/>
    </source>
</evidence>
<evidence type="ECO:0000256" key="7">
    <source>
        <dbReference type="ARBA" id="ARBA00022723"/>
    </source>
</evidence>
<evidence type="ECO:0000256" key="4">
    <source>
        <dbReference type="ARBA" id="ARBA00012483"/>
    </source>
</evidence>
<comment type="subcellular location">
    <subcellularLocation>
        <location evidence="2">Endomembrane system</location>
        <topology evidence="2">Multi-pass membrane protein</topology>
    </subcellularLocation>
</comment>
<feature type="transmembrane region" description="Helical" evidence="16">
    <location>
        <begin position="611"/>
        <end position="629"/>
    </location>
</feature>
<evidence type="ECO:0000313" key="20">
    <source>
        <dbReference type="Proteomes" id="UP000094455"/>
    </source>
</evidence>
<gene>
    <name evidence="19" type="ORF">PICMEDRAFT_14659</name>
</gene>
<feature type="transmembrane region" description="Helical" evidence="16">
    <location>
        <begin position="452"/>
        <end position="475"/>
    </location>
</feature>
<feature type="domain" description="RING-type" evidence="18">
    <location>
        <begin position="753"/>
        <end position="841"/>
    </location>
</feature>
<name>A0A1E3NT50_9ASCO</name>
<evidence type="ECO:0000256" key="13">
    <source>
        <dbReference type="ARBA" id="ARBA00023136"/>
    </source>
</evidence>
<feature type="chain" id="PRO_5009133488" description="RING-type E3 ubiquitin transferase" evidence="17">
    <location>
        <begin position="21"/>
        <end position="847"/>
    </location>
</feature>
<feature type="compositionally biased region" description="Low complexity" evidence="15">
    <location>
        <begin position="540"/>
        <end position="563"/>
    </location>
</feature>
<dbReference type="InterPro" id="IPR050731">
    <property type="entry name" value="HRD1_E3_ubiq-ligases"/>
</dbReference>
<feature type="region of interest" description="Disordered" evidence="15">
    <location>
        <begin position="185"/>
        <end position="208"/>
    </location>
</feature>
<dbReference type="OrthoDB" id="9984778at2759"/>
<proteinExistence type="predicted"/>
<evidence type="ECO:0000256" key="3">
    <source>
        <dbReference type="ARBA" id="ARBA00004906"/>
    </source>
</evidence>
<comment type="pathway">
    <text evidence="3">Protein modification; protein ubiquitination.</text>
</comment>
<dbReference type="GO" id="GO:0061630">
    <property type="term" value="F:ubiquitin protein ligase activity"/>
    <property type="evidence" value="ECO:0007669"/>
    <property type="project" value="UniProtKB-EC"/>
</dbReference>
<dbReference type="GO" id="GO:0043161">
    <property type="term" value="P:proteasome-mediated ubiquitin-dependent protein catabolic process"/>
    <property type="evidence" value="ECO:0007669"/>
    <property type="project" value="TreeGrafter"/>
</dbReference>
<feature type="transmembrane region" description="Helical" evidence="16">
    <location>
        <begin position="481"/>
        <end position="499"/>
    </location>
</feature>
<dbReference type="STRING" id="763406.A0A1E3NT50"/>
<dbReference type="Gene3D" id="3.30.40.10">
    <property type="entry name" value="Zinc/RING finger domain, C3HC4 (zinc finger)"/>
    <property type="match status" value="1"/>
</dbReference>
<dbReference type="RefSeq" id="XP_019020299.1">
    <property type="nucleotide sequence ID" value="XM_019160475.1"/>
</dbReference>
<dbReference type="Proteomes" id="UP000094455">
    <property type="component" value="Unassembled WGS sequence"/>
</dbReference>
<dbReference type="Pfam" id="PF13639">
    <property type="entry name" value="zf-RING_2"/>
    <property type="match status" value="1"/>
</dbReference>
<comment type="catalytic activity">
    <reaction evidence="1">
        <text>S-ubiquitinyl-[E2 ubiquitin-conjugating enzyme]-L-cysteine + [acceptor protein]-L-lysine = [E2 ubiquitin-conjugating enzyme]-L-cysteine + N(6)-ubiquitinyl-[acceptor protein]-L-lysine.</text>
        <dbReference type="EC" id="2.3.2.27"/>
    </reaction>
</comment>
<dbReference type="SMART" id="SM00184">
    <property type="entry name" value="RING"/>
    <property type="match status" value="1"/>
</dbReference>
<keyword evidence="10" id="KW-0833">Ubl conjugation pathway</keyword>
<feature type="signal peptide" evidence="17">
    <location>
        <begin position="1"/>
        <end position="20"/>
    </location>
</feature>
<evidence type="ECO:0000256" key="5">
    <source>
        <dbReference type="ARBA" id="ARBA00022679"/>
    </source>
</evidence>
<feature type="transmembrane region" description="Helical" evidence="16">
    <location>
        <begin position="588"/>
        <end position="605"/>
    </location>
</feature>
<dbReference type="InterPro" id="IPR021319">
    <property type="entry name" value="DUF2921"/>
</dbReference>
<sequence length="847" mass="97099">MNSQTRFFFFMLIFLWVMSSSPNIEERYPSYIDRPHILQQFKSEVNISRNALLSNYNAGYGNLTGFHLSYKDALDGRNASDWPFPGKSGLFVEEEKYSILPNSVSRRAANVWNQEGKCVDLPSSRDDDNKERVGTKLNTGDFPLNISGLVRGRFNRIDNTNELLTPIHMPLPNYLSKLYEYRTDERRSKEEEKRNLNNDGDDDNYSTPIDVDLQNNEYMKKIGNFTEPEGLIKLSFYNSYPESSTDDLDFEDTTTVRVSVRLNDLTEKDEHILALSGVYHQDTGNMVVTTRSAKFDGIHALPELNLAPGSHFNKSRWALYEEFNRTKIDDLKFQQVERLVDASDECEYIGYFHIESTNLTKEELKEVDYELLNPIGRPHRPVPDLKLSSGILYSPNCAILLNLETARGLRDEISDNSLRNTILVAAVVVLFQIWILIRQMAQTNTPSTLSKLSFWTISIINMADGSISVISLLCSMIYTELYIQFAVCSFLAFTCSAIYEMKYGIQIYCTQLNERPLDWRTMLQGTPVDERSERRDRDINNTGDNTNNPNAAANDDNGANTTNFVTPTNPAGTTDEQAVGAELYTRHFFTMLVFLFVLMNVVTWPKTPRRVFEYIFITLFNSFWFPQIYRNVLRGSRTSFSWEFILSTSVLRLIPVIYIDLFPNSFHHHRDIGYVIFLFFWMSFQLTILLLQELLGPRFFLSDKYLPATYDYHPIITKGDIESGFNLDAEELVSDGSSSTDEDSRKLKYVTDCAICMQKVEIPVLDNGTAESTHSHNESQGEHSSLLNTSLIPGSSGIGFGKGTVNLIARRRYMVTPCKHVFHTECLENWMMYKLQCPVCRNSLPPF</sequence>
<evidence type="ECO:0000256" key="8">
    <source>
        <dbReference type="ARBA" id="ARBA00022729"/>
    </source>
</evidence>
<accession>A0A1E3NT50</accession>
<dbReference type="PANTHER" id="PTHR22763">
    <property type="entry name" value="RING ZINC FINGER PROTEIN"/>
    <property type="match status" value="1"/>
</dbReference>
<evidence type="ECO:0000256" key="9">
    <source>
        <dbReference type="ARBA" id="ARBA00022771"/>
    </source>
</evidence>
<evidence type="ECO:0000256" key="17">
    <source>
        <dbReference type="SAM" id="SignalP"/>
    </source>
</evidence>
<evidence type="ECO:0000256" key="16">
    <source>
        <dbReference type="SAM" id="Phobius"/>
    </source>
</evidence>
<keyword evidence="12 16" id="KW-1133">Transmembrane helix</keyword>
<dbReference type="AlphaFoldDB" id="A0A1E3NT50"/>
<evidence type="ECO:0000256" key="11">
    <source>
        <dbReference type="ARBA" id="ARBA00022833"/>
    </source>
</evidence>
<feature type="compositionally biased region" description="Basic and acidic residues" evidence="15">
    <location>
        <begin position="528"/>
        <end position="539"/>
    </location>
</feature>
<evidence type="ECO:0000256" key="1">
    <source>
        <dbReference type="ARBA" id="ARBA00000900"/>
    </source>
</evidence>
<dbReference type="EC" id="2.3.2.27" evidence="4"/>
<feature type="compositionally biased region" description="Basic and acidic residues" evidence="15">
    <location>
        <begin position="185"/>
        <end position="196"/>
    </location>
</feature>
<dbReference type="EMBL" id="KV454001">
    <property type="protein sequence ID" value="ODQ49186.1"/>
    <property type="molecule type" value="Genomic_DNA"/>
</dbReference>
<feature type="region of interest" description="Disordered" evidence="15">
    <location>
        <begin position="528"/>
        <end position="563"/>
    </location>
</feature>
<keyword evidence="20" id="KW-1185">Reference proteome</keyword>
<organism evidence="19 20">
    <name type="scientific">Pichia membranifaciens NRRL Y-2026</name>
    <dbReference type="NCBI Taxonomy" id="763406"/>
    <lineage>
        <taxon>Eukaryota</taxon>
        <taxon>Fungi</taxon>
        <taxon>Dikarya</taxon>
        <taxon>Ascomycota</taxon>
        <taxon>Saccharomycotina</taxon>
        <taxon>Pichiomycetes</taxon>
        <taxon>Pichiales</taxon>
        <taxon>Pichiaceae</taxon>
        <taxon>Pichia</taxon>
    </lineage>
</organism>
<feature type="transmembrane region" description="Helical" evidence="16">
    <location>
        <begin position="422"/>
        <end position="440"/>
    </location>
</feature>
<dbReference type="GO" id="GO:0044695">
    <property type="term" value="C:Dsc E3 ubiquitin ligase complex"/>
    <property type="evidence" value="ECO:0007669"/>
    <property type="project" value="TreeGrafter"/>
</dbReference>
<dbReference type="GO" id="GO:0008270">
    <property type="term" value="F:zinc ion binding"/>
    <property type="evidence" value="ECO:0007669"/>
    <property type="project" value="UniProtKB-KW"/>
</dbReference>
<evidence type="ECO:0000256" key="15">
    <source>
        <dbReference type="SAM" id="MobiDB-lite"/>
    </source>
</evidence>
<dbReference type="GeneID" id="30177162"/>
<dbReference type="GO" id="GO:0012505">
    <property type="term" value="C:endomembrane system"/>
    <property type="evidence" value="ECO:0007669"/>
    <property type="project" value="UniProtKB-SubCell"/>
</dbReference>
<evidence type="ECO:0000313" key="19">
    <source>
        <dbReference type="EMBL" id="ODQ49186.1"/>
    </source>
</evidence>
<dbReference type="Pfam" id="PF11145">
    <property type="entry name" value="DUF2921"/>
    <property type="match status" value="2"/>
</dbReference>
<keyword evidence="9 14" id="KW-0863">Zinc-finger</keyword>
<keyword evidence="13 16" id="KW-0472">Membrane</keyword>
<evidence type="ECO:0000259" key="18">
    <source>
        <dbReference type="PROSITE" id="PS50089"/>
    </source>
</evidence>
<keyword evidence="5" id="KW-0808">Transferase</keyword>
<keyword evidence="6 16" id="KW-0812">Transmembrane</keyword>
<feature type="transmembrane region" description="Helical" evidence="16">
    <location>
        <begin position="672"/>
        <end position="691"/>
    </location>
</feature>
<dbReference type="PANTHER" id="PTHR22763:SF162">
    <property type="entry name" value="TRANSMEMBRANE E3 UBIQUITIN-PROTEIN LIGASE 1"/>
    <property type="match status" value="1"/>
</dbReference>
<feature type="transmembrane region" description="Helical" evidence="16">
    <location>
        <begin position="641"/>
        <end position="660"/>
    </location>
</feature>
<dbReference type="InterPro" id="IPR013083">
    <property type="entry name" value="Znf_RING/FYVE/PHD"/>
</dbReference>
<dbReference type="SUPFAM" id="SSF57850">
    <property type="entry name" value="RING/U-box"/>
    <property type="match status" value="1"/>
</dbReference>
<evidence type="ECO:0000256" key="12">
    <source>
        <dbReference type="ARBA" id="ARBA00022989"/>
    </source>
</evidence>